<dbReference type="EMBL" id="JNHN01000168">
    <property type="protein sequence ID" value="KDS51609.1"/>
    <property type="molecule type" value="Genomic_DNA"/>
</dbReference>
<dbReference type="PATRIC" id="fig|1339349.3.peg.1700"/>
<evidence type="ECO:0000313" key="9">
    <source>
        <dbReference type="EMBL" id="KDS51609.1"/>
    </source>
</evidence>
<keyword evidence="2 7" id="KW-1003">Cell membrane</keyword>
<reference evidence="9 10" key="1">
    <citation type="submission" date="2014-04" db="EMBL/GenBank/DDBJ databases">
        <authorList>
            <person name="Sears C."/>
            <person name="Carroll K."/>
            <person name="Sack B.R."/>
            <person name="Qadri F."/>
            <person name="Myers L.L."/>
            <person name="Chung G.-T."/>
            <person name="Escheverria P."/>
            <person name="Fraser C.M."/>
            <person name="Sadzewicz L."/>
            <person name="Shefchek K.A."/>
            <person name="Tallon L."/>
            <person name="Das S.P."/>
            <person name="Daugherty S."/>
            <person name="Mongodin E.F."/>
        </authorList>
    </citation>
    <scope>NUCLEOTIDE SEQUENCE [LARGE SCALE GENOMIC DNA]</scope>
    <source>
        <strain evidence="9 10">3978 T3 ii</strain>
    </source>
</reference>
<feature type="transmembrane region" description="Helical" evidence="8">
    <location>
        <begin position="368"/>
        <end position="385"/>
    </location>
</feature>
<evidence type="ECO:0000256" key="4">
    <source>
        <dbReference type="ARBA" id="ARBA00022967"/>
    </source>
</evidence>
<keyword evidence="7" id="KW-0406">Ion transport</keyword>
<dbReference type="PIRSF" id="PIRSF015658">
    <property type="entry name" value="MmdB_OadB"/>
    <property type="match status" value="1"/>
</dbReference>
<evidence type="ECO:0000256" key="3">
    <source>
        <dbReference type="ARBA" id="ARBA00022692"/>
    </source>
</evidence>
<feature type="transmembrane region" description="Helical" evidence="8">
    <location>
        <begin position="219"/>
        <end position="245"/>
    </location>
</feature>
<evidence type="ECO:0000256" key="2">
    <source>
        <dbReference type="ARBA" id="ARBA00022475"/>
    </source>
</evidence>
<comment type="caution">
    <text evidence="9">The sequence shown here is derived from an EMBL/GenBank/DDBJ whole genome shotgun (WGS) entry which is preliminary data.</text>
</comment>
<feature type="transmembrane region" description="Helical" evidence="8">
    <location>
        <begin position="50"/>
        <end position="66"/>
    </location>
</feature>
<keyword evidence="4" id="KW-1278">Translocase</keyword>
<dbReference type="InterPro" id="IPR005661">
    <property type="entry name" value="OadB_MmdB"/>
</dbReference>
<gene>
    <name evidence="9" type="ORF">M094_0445</name>
</gene>
<dbReference type="GO" id="GO:0006814">
    <property type="term" value="P:sodium ion transport"/>
    <property type="evidence" value="ECO:0007669"/>
    <property type="project" value="UniProtKB-UniRule"/>
</dbReference>
<organism evidence="9 10">
    <name type="scientific">Bacteroides uniformis str. 3978 T3 ii</name>
    <dbReference type="NCBI Taxonomy" id="1339349"/>
    <lineage>
        <taxon>Bacteria</taxon>
        <taxon>Pseudomonadati</taxon>
        <taxon>Bacteroidota</taxon>
        <taxon>Bacteroidia</taxon>
        <taxon>Bacteroidales</taxon>
        <taxon>Bacteroidaceae</taxon>
        <taxon>Bacteroides</taxon>
    </lineage>
</organism>
<evidence type="ECO:0000313" key="10">
    <source>
        <dbReference type="Proteomes" id="UP000028013"/>
    </source>
</evidence>
<keyword evidence="5 8" id="KW-1133">Transmembrane helix</keyword>
<feature type="transmembrane region" description="Helical" evidence="8">
    <location>
        <begin position="20"/>
        <end position="43"/>
    </location>
</feature>
<dbReference type="Proteomes" id="UP000028013">
    <property type="component" value="Unassembled WGS sequence"/>
</dbReference>
<dbReference type="RefSeq" id="WP_039162252.1">
    <property type="nucleotide sequence ID" value="NZ_JNHN01000168.1"/>
</dbReference>
<dbReference type="GO" id="GO:0016829">
    <property type="term" value="F:lyase activity"/>
    <property type="evidence" value="ECO:0007669"/>
    <property type="project" value="InterPro"/>
</dbReference>
<feature type="transmembrane region" description="Helical" evidence="8">
    <location>
        <begin position="118"/>
        <end position="141"/>
    </location>
</feature>
<keyword evidence="7" id="KW-0915">Sodium</keyword>
<feature type="transmembrane region" description="Helical" evidence="8">
    <location>
        <begin position="86"/>
        <end position="106"/>
    </location>
</feature>
<accession>A0A078S5W1</accession>
<dbReference type="AlphaFoldDB" id="A0A078S5W1"/>
<feature type="transmembrane region" description="Helical" evidence="8">
    <location>
        <begin position="265"/>
        <end position="284"/>
    </location>
</feature>
<evidence type="ECO:0000256" key="1">
    <source>
        <dbReference type="ARBA" id="ARBA00004651"/>
    </source>
</evidence>
<evidence type="ECO:0000256" key="7">
    <source>
        <dbReference type="PIRNR" id="PIRNR015658"/>
    </source>
</evidence>
<evidence type="ECO:0000256" key="5">
    <source>
        <dbReference type="ARBA" id="ARBA00022989"/>
    </source>
</evidence>
<dbReference type="NCBIfam" id="TIGR01109">
    <property type="entry name" value="Na_pump_decarbB"/>
    <property type="match status" value="1"/>
</dbReference>
<dbReference type="GO" id="GO:0005886">
    <property type="term" value="C:plasma membrane"/>
    <property type="evidence" value="ECO:0007669"/>
    <property type="project" value="UniProtKB-SubCell"/>
</dbReference>
<evidence type="ECO:0000256" key="6">
    <source>
        <dbReference type="ARBA" id="ARBA00023136"/>
    </source>
</evidence>
<feature type="transmembrane region" description="Helical" evidence="8">
    <location>
        <begin position="171"/>
        <end position="198"/>
    </location>
</feature>
<protein>
    <submittedName>
        <fullName evidence="9">Sodium ion-translocating decarboxylase, beta subunit</fullName>
    </submittedName>
</protein>
<dbReference type="PANTHER" id="PTHR35806:SF1">
    <property type="entry name" value="OXALOACETATE DECARBOXYLASE BETA CHAIN 2"/>
    <property type="match status" value="1"/>
</dbReference>
<evidence type="ECO:0000256" key="8">
    <source>
        <dbReference type="SAM" id="Phobius"/>
    </source>
</evidence>
<sequence>MGEFITFLGNNLADFWTYTGFANATVGHVVMLLVGLFFIYLAVAKEFEPMLLIPIGFGMLIGNIPFNMEAGLKVGIYEEGSVLNILYQGVPSGWSPPLIFLGIGAMTDFSALISNPKLMLVGAAAQFGIFGAYMIALAIGFDPMQAGAIGIIGGADGPTAIFLSSKLAPNLMGAIAVSAYSYMALVPVIQPPIMRWLTSKNERLIRMKPPRVVSHTEKVMFPIIGLLLTTFLVPSGLPLLGMLFFGNLLKESGVTRRLANTASGPLIDTITILLGLTVGASTQASEFLTLDSIKIFGLGALSFVIATASGVIFVKIFNLFLKKGNKINPLIGNAGVSAVPDSARISQVVGLEYDPTNYLLMHAMGPNVAGVIGSAVAAGILLGFLM</sequence>
<dbReference type="Pfam" id="PF03977">
    <property type="entry name" value="OAD_beta"/>
    <property type="match status" value="1"/>
</dbReference>
<keyword evidence="6 7" id="KW-0472">Membrane</keyword>
<name>A0A078S5W1_BACUN</name>
<comment type="subcellular location">
    <subcellularLocation>
        <location evidence="1">Cell membrane</location>
        <topology evidence="1">Multi-pass membrane protein</topology>
    </subcellularLocation>
</comment>
<dbReference type="PANTHER" id="PTHR35806">
    <property type="entry name" value="OXALOACETATE DECARBOXYLASE BETA CHAIN 2"/>
    <property type="match status" value="1"/>
</dbReference>
<keyword evidence="3 8" id="KW-0812">Transmembrane</keyword>
<feature type="transmembrane region" description="Helical" evidence="8">
    <location>
        <begin position="296"/>
        <end position="321"/>
    </location>
</feature>
<keyword evidence="7" id="KW-0739">Sodium transport</keyword>
<proteinExistence type="predicted"/>
<keyword evidence="7" id="KW-0813">Transport</keyword>